<feature type="compositionally biased region" description="Low complexity" evidence="1">
    <location>
        <begin position="105"/>
        <end position="134"/>
    </location>
</feature>
<keyword evidence="3" id="KW-1185">Reference proteome</keyword>
<dbReference type="Proteomes" id="UP000231279">
    <property type="component" value="Unassembled WGS sequence"/>
</dbReference>
<feature type="compositionally biased region" description="Low complexity" evidence="1">
    <location>
        <begin position="177"/>
        <end position="186"/>
    </location>
</feature>
<feature type="compositionally biased region" description="Low complexity" evidence="1">
    <location>
        <begin position="218"/>
        <end position="231"/>
    </location>
</feature>
<evidence type="ECO:0000313" key="2">
    <source>
        <dbReference type="EMBL" id="PIM99680.1"/>
    </source>
</evidence>
<reference evidence="3" key="1">
    <citation type="journal article" date="2018" name="Gigascience">
        <title>Genome assembly of the Pink Ipe (Handroanthus impetiginosus, Bignoniaceae), a highly valued, ecologically keystone Neotropical timber forest tree.</title>
        <authorList>
            <person name="Silva-Junior O.B."/>
            <person name="Grattapaglia D."/>
            <person name="Novaes E."/>
            <person name="Collevatti R.G."/>
        </authorList>
    </citation>
    <scope>NUCLEOTIDE SEQUENCE [LARGE SCALE GENOMIC DNA]</scope>
    <source>
        <strain evidence="3">cv. UFG-1</strain>
    </source>
</reference>
<evidence type="ECO:0000313" key="3">
    <source>
        <dbReference type="Proteomes" id="UP000231279"/>
    </source>
</evidence>
<comment type="caution">
    <text evidence="2">The sequence shown here is derived from an EMBL/GenBank/DDBJ whole genome shotgun (WGS) entry which is preliminary data.</text>
</comment>
<feature type="region of interest" description="Disordered" evidence="1">
    <location>
        <begin position="1"/>
        <end position="231"/>
    </location>
</feature>
<dbReference type="STRING" id="429701.A0A2G9G307"/>
<dbReference type="Pfam" id="PF10253">
    <property type="entry name" value="PRCC"/>
    <property type="match status" value="1"/>
</dbReference>
<accession>A0A2G9G307</accession>
<feature type="compositionally biased region" description="Acidic residues" evidence="1">
    <location>
        <begin position="154"/>
        <end position="164"/>
    </location>
</feature>
<proteinExistence type="predicted"/>
<organism evidence="2 3">
    <name type="scientific">Handroanthus impetiginosus</name>
    <dbReference type="NCBI Taxonomy" id="429701"/>
    <lineage>
        <taxon>Eukaryota</taxon>
        <taxon>Viridiplantae</taxon>
        <taxon>Streptophyta</taxon>
        <taxon>Embryophyta</taxon>
        <taxon>Tracheophyta</taxon>
        <taxon>Spermatophyta</taxon>
        <taxon>Magnoliopsida</taxon>
        <taxon>eudicotyledons</taxon>
        <taxon>Gunneridae</taxon>
        <taxon>Pentapetalae</taxon>
        <taxon>asterids</taxon>
        <taxon>lamiids</taxon>
        <taxon>Lamiales</taxon>
        <taxon>Bignoniaceae</taxon>
        <taxon>Crescentiina</taxon>
        <taxon>Tabebuia alliance</taxon>
        <taxon>Handroanthus</taxon>
    </lineage>
</organism>
<evidence type="ECO:0000256" key="1">
    <source>
        <dbReference type="SAM" id="MobiDB-lite"/>
    </source>
</evidence>
<dbReference type="GO" id="GO:0005634">
    <property type="term" value="C:nucleus"/>
    <property type="evidence" value="ECO:0007669"/>
    <property type="project" value="TreeGrafter"/>
</dbReference>
<dbReference type="OrthoDB" id="206969at2759"/>
<dbReference type="InterPro" id="IPR018800">
    <property type="entry name" value="PRCC"/>
</dbReference>
<name>A0A2G9G307_9LAMI</name>
<dbReference type="EMBL" id="NKXS01007434">
    <property type="protein sequence ID" value="PIM99680.1"/>
    <property type="molecule type" value="Genomic_DNA"/>
</dbReference>
<dbReference type="PANTHER" id="PTHR13621:SF2">
    <property type="entry name" value="PROLINE-RICH PROTEIN PRCC"/>
    <property type="match status" value="1"/>
</dbReference>
<sequence length="490" mass="52463">MDSLLANYASSDEEEHEEQPSQIPPAKPVKSEANTAEQKDEVSLSKSSLKRGGIFDSLPPPKSSLFNSLPPPKSQSLPKPEAQAEFGHKKEVGERDEETVENPKPKSSSSFSSSLFSSLPPPKSSSSSSSAASKRVVQFRPPTVTNLYASGVDDKEDDDDDEDEKERQRKRSREAISTSSATSFSSRLPAPKHSATLGAMPSASGTGRRSMLETDNPASSASTGSAARSDAVNSSVGYLNGQSEEMNYDYSSWTSGSESHAYYSGYGAAPDGNVGFPGTDAGVNSDVGHLGDQSHDIYHHSSSLGGESYAYYGGYGVDPGAVSSVSTAGDDAGVNYSNAGSYEAVDYSSGNGHAEYQNYGGSYGDYGNNAQYENNWANATALPEVSSVLESAQQVPGKRGRKDAPAEIVEVKQDELMKNRPREDQVKLTGIAFGPAYQPASTKGKPSKLHKRKHQIGSLYFDLKQKEMELAERRSKGFLTKAQTQAKYGW</sequence>
<dbReference type="AlphaFoldDB" id="A0A2G9G307"/>
<protein>
    <submittedName>
        <fullName evidence="2">Mitotic checkpoint protein PRCC</fullName>
    </submittedName>
</protein>
<gene>
    <name evidence="2" type="ORF">CDL12_27820</name>
</gene>
<dbReference type="PANTHER" id="PTHR13621">
    <property type="entry name" value="PROLINE-RICH PROTEIN PRCC"/>
    <property type="match status" value="1"/>
</dbReference>